<dbReference type="SUPFAM" id="SSF55961">
    <property type="entry name" value="Bet v1-like"/>
    <property type="match status" value="1"/>
</dbReference>
<accession>A0A7C1JMM9</accession>
<dbReference type="GO" id="GO:0005506">
    <property type="term" value="F:iron ion binding"/>
    <property type="evidence" value="ECO:0007669"/>
    <property type="project" value="InterPro"/>
</dbReference>
<dbReference type="InterPro" id="IPR001663">
    <property type="entry name" value="Rng_hydr_dOase-A"/>
</dbReference>
<dbReference type="InterPro" id="IPR015881">
    <property type="entry name" value="ARHD_Rieske_2Fe_2S"/>
</dbReference>
<dbReference type="Pfam" id="PF00848">
    <property type="entry name" value="Ring_hydroxyl_A"/>
    <property type="match status" value="1"/>
</dbReference>
<dbReference type="InterPro" id="IPR017941">
    <property type="entry name" value="Rieske_2Fe-2S"/>
</dbReference>
<dbReference type="InterPro" id="IPR036922">
    <property type="entry name" value="Rieske_2Fe-2S_sf"/>
</dbReference>
<evidence type="ECO:0000256" key="5">
    <source>
        <dbReference type="ARBA" id="ARBA00023004"/>
    </source>
</evidence>
<evidence type="ECO:0000256" key="4">
    <source>
        <dbReference type="ARBA" id="ARBA00023002"/>
    </source>
</evidence>
<comment type="caution">
    <text evidence="9">The sequence shown here is derived from an EMBL/GenBank/DDBJ whole genome shotgun (WGS) entry which is preliminary data.</text>
</comment>
<dbReference type="Gene3D" id="2.102.10.10">
    <property type="entry name" value="Rieske [2Fe-2S] iron-sulphur domain"/>
    <property type="match status" value="1"/>
</dbReference>
<dbReference type="GO" id="GO:0016705">
    <property type="term" value="F:oxidoreductase activity, acting on paired donors, with incorporation or reduction of molecular oxygen"/>
    <property type="evidence" value="ECO:0007669"/>
    <property type="project" value="UniProtKB-ARBA"/>
</dbReference>
<proteinExistence type="predicted"/>
<comment type="cofactor">
    <cofactor evidence="1">
        <name>Fe cation</name>
        <dbReference type="ChEBI" id="CHEBI:24875"/>
    </cofactor>
</comment>
<keyword evidence="7" id="KW-0520">NAD</keyword>
<dbReference type="GO" id="GO:0051537">
    <property type="term" value="F:2 iron, 2 sulfur cluster binding"/>
    <property type="evidence" value="ECO:0007669"/>
    <property type="project" value="UniProtKB-KW"/>
</dbReference>
<dbReference type="PROSITE" id="PS51296">
    <property type="entry name" value="RIESKE"/>
    <property type="match status" value="1"/>
</dbReference>
<dbReference type="EMBL" id="DSMG01000011">
    <property type="protein sequence ID" value="HDX30065.1"/>
    <property type="molecule type" value="Genomic_DNA"/>
</dbReference>
<evidence type="ECO:0000259" key="8">
    <source>
        <dbReference type="PROSITE" id="PS51296"/>
    </source>
</evidence>
<dbReference type="CDD" id="cd03469">
    <property type="entry name" value="Rieske_RO_Alpha_N"/>
    <property type="match status" value="1"/>
</dbReference>
<feature type="domain" description="Rieske" evidence="8">
    <location>
        <begin position="46"/>
        <end position="153"/>
    </location>
</feature>
<organism evidence="9">
    <name type="scientific">Caldilinea aerophila</name>
    <dbReference type="NCBI Taxonomy" id="133453"/>
    <lineage>
        <taxon>Bacteria</taxon>
        <taxon>Bacillati</taxon>
        <taxon>Chloroflexota</taxon>
        <taxon>Caldilineae</taxon>
        <taxon>Caldilineales</taxon>
        <taxon>Caldilineaceae</taxon>
        <taxon>Caldilinea</taxon>
    </lineage>
</organism>
<dbReference type="AlphaFoldDB" id="A0A7C1JMM9"/>
<evidence type="ECO:0000256" key="6">
    <source>
        <dbReference type="ARBA" id="ARBA00023014"/>
    </source>
</evidence>
<evidence type="ECO:0000256" key="2">
    <source>
        <dbReference type="ARBA" id="ARBA00022714"/>
    </source>
</evidence>
<dbReference type="CDD" id="cd08883">
    <property type="entry name" value="RHO_alpha_C_CMO-like"/>
    <property type="match status" value="1"/>
</dbReference>
<evidence type="ECO:0000256" key="7">
    <source>
        <dbReference type="ARBA" id="ARBA00023027"/>
    </source>
</evidence>
<evidence type="ECO:0000256" key="3">
    <source>
        <dbReference type="ARBA" id="ARBA00022723"/>
    </source>
</evidence>
<keyword evidence="6" id="KW-0411">Iron-sulfur</keyword>
<dbReference type="SUPFAM" id="SSF50022">
    <property type="entry name" value="ISP domain"/>
    <property type="match status" value="1"/>
</dbReference>
<dbReference type="GO" id="GO:0004497">
    <property type="term" value="F:monooxygenase activity"/>
    <property type="evidence" value="ECO:0007669"/>
    <property type="project" value="UniProtKB-ARBA"/>
</dbReference>
<dbReference type="PANTHER" id="PTHR43756">
    <property type="entry name" value="CHOLINE MONOOXYGENASE, CHLOROPLASTIC"/>
    <property type="match status" value="1"/>
</dbReference>
<dbReference type="PANTHER" id="PTHR43756:SF5">
    <property type="entry name" value="CHOLINE MONOOXYGENASE, CHLOROPLASTIC"/>
    <property type="match status" value="1"/>
</dbReference>
<evidence type="ECO:0000313" key="9">
    <source>
        <dbReference type="EMBL" id="HDX30065.1"/>
    </source>
</evidence>
<gene>
    <name evidence="9" type="ORF">ENQ20_01070</name>
</gene>
<keyword evidence="2" id="KW-0001">2Fe-2S</keyword>
<sequence length="374" mass="43937">MMDTTFLLSDYIPTDRLDEAWTLPARWYIDPALLALEKERIFYRTWQWVGSTALVQRPGDFFTYDLYGEPLVITRGQDGILRGFHNVCLHRAGPVAMGKGNRKSLQCRYHGWTYALDGRLLNAPEFEGVRNWSPEMYCLKPVRVTEWGPFVFVNLDDSAPPLLEFLGDIPAEVARAGFDIASMQPVERRDYYVDCNWKVYVDNYLEGYHIPIAHPGLYREIDYEQYRVETFRYYSSQHAPIRPAPPSGQIPGRDRRYLRSEGEQQALYYWVFPNLMLNFYPDNMQINIIVPLETERTLTIFEWWFKHPGSGEGWESMQQSIAFSDEIQREDMEICNAVQRNLHSRAYNQGRFSVKRENGVHHFQRLVAEYLLRA</sequence>
<keyword evidence="5" id="KW-0408">Iron</keyword>
<dbReference type="PROSITE" id="PS00570">
    <property type="entry name" value="RING_HYDROXYL_ALPHA"/>
    <property type="match status" value="1"/>
</dbReference>
<dbReference type="PRINTS" id="PR00090">
    <property type="entry name" value="RNGDIOXGNASE"/>
</dbReference>
<keyword evidence="3" id="KW-0479">Metal-binding</keyword>
<keyword evidence="4" id="KW-0560">Oxidoreductase</keyword>
<evidence type="ECO:0000256" key="1">
    <source>
        <dbReference type="ARBA" id="ARBA00001962"/>
    </source>
</evidence>
<reference evidence="9" key="1">
    <citation type="journal article" date="2020" name="mSystems">
        <title>Genome- and Community-Level Interaction Insights into Carbon Utilization and Element Cycling Functions of Hydrothermarchaeota in Hydrothermal Sediment.</title>
        <authorList>
            <person name="Zhou Z."/>
            <person name="Liu Y."/>
            <person name="Xu W."/>
            <person name="Pan J."/>
            <person name="Luo Z.H."/>
            <person name="Li M."/>
        </authorList>
    </citation>
    <scope>NUCLEOTIDE SEQUENCE [LARGE SCALE GENOMIC DNA]</scope>
    <source>
        <strain evidence="9">SpSt-289</strain>
    </source>
</reference>
<dbReference type="Pfam" id="PF00355">
    <property type="entry name" value="Rieske"/>
    <property type="match status" value="1"/>
</dbReference>
<protein>
    <submittedName>
        <fullName evidence="9">(2Fe-2S)-binding protein</fullName>
    </submittedName>
</protein>
<dbReference type="Gene3D" id="3.90.380.10">
    <property type="entry name" value="Naphthalene 1,2-dioxygenase Alpha Subunit, Chain A, domain 1"/>
    <property type="match status" value="2"/>
</dbReference>
<dbReference type="InterPro" id="IPR015879">
    <property type="entry name" value="Ring_hydroxy_dOase_asu_C_dom"/>
</dbReference>
<name>A0A7C1JMM9_9CHLR</name>